<evidence type="ECO:0000313" key="3">
    <source>
        <dbReference type="Proteomes" id="UP000199112"/>
    </source>
</evidence>
<gene>
    <name evidence="2" type="ORF">SAMN04487967_2702</name>
</gene>
<feature type="transmembrane region" description="Helical" evidence="1">
    <location>
        <begin position="112"/>
        <end position="134"/>
    </location>
</feature>
<keyword evidence="1" id="KW-1133">Transmembrane helix</keyword>
<proteinExistence type="predicted"/>
<reference evidence="3" key="1">
    <citation type="submission" date="2016-10" db="EMBL/GenBank/DDBJ databases">
        <authorList>
            <person name="Varghese N."/>
            <person name="Submissions S."/>
        </authorList>
    </citation>
    <scope>NUCLEOTIDE SEQUENCE [LARGE SCALE GENOMIC DNA]</scope>
    <source>
        <strain evidence="3">CGMCC 1.8981</strain>
    </source>
</reference>
<keyword evidence="1" id="KW-0472">Membrane</keyword>
<dbReference type="EMBL" id="FNWL01000002">
    <property type="protein sequence ID" value="SEH16553.1"/>
    <property type="molecule type" value="Genomic_DNA"/>
</dbReference>
<dbReference type="AlphaFoldDB" id="A0A1H6G2N5"/>
<feature type="transmembrane region" description="Helical" evidence="1">
    <location>
        <begin position="64"/>
        <end position="85"/>
    </location>
</feature>
<protein>
    <recommendedName>
        <fullName evidence="4">Histidine kinase</fullName>
    </recommendedName>
</protein>
<evidence type="ECO:0000313" key="2">
    <source>
        <dbReference type="EMBL" id="SEH16553.1"/>
    </source>
</evidence>
<dbReference type="Proteomes" id="UP000199112">
    <property type="component" value="Unassembled WGS sequence"/>
</dbReference>
<accession>A0A1H6G2N5</accession>
<evidence type="ECO:0008006" key="4">
    <source>
        <dbReference type="Google" id="ProtNLM"/>
    </source>
</evidence>
<organism evidence="2 3">
    <name type="scientific">Natronorubrum sediminis</name>
    <dbReference type="NCBI Taxonomy" id="640943"/>
    <lineage>
        <taxon>Archaea</taxon>
        <taxon>Methanobacteriati</taxon>
        <taxon>Methanobacteriota</taxon>
        <taxon>Stenosarchaea group</taxon>
        <taxon>Halobacteria</taxon>
        <taxon>Halobacteriales</taxon>
        <taxon>Natrialbaceae</taxon>
        <taxon>Natronorubrum</taxon>
    </lineage>
</organism>
<sequence length="198" mass="20581">MRAMSYQIDDPTTFGIGGYANWLVGGAVGGAIGSLLFGAILWVMDPSIITDAIPAIYGLEPIGTAGWLFHLAHGLVIGGVFGLLVTRGPILGTITADVETGFLSAMGPGLRLTLAGVVYGLAVWAVLPVLALTLWTTVGGGADPGFPGLALESLTGHLLYGLLLGALFALITDMTSEIETVDAPFREADDSPRTERRR</sequence>
<feature type="transmembrane region" description="Helical" evidence="1">
    <location>
        <begin position="21"/>
        <end position="44"/>
    </location>
</feature>
<keyword evidence="1" id="KW-0812">Transmembrane</keyword>
<name>A0A1H6G2N5_9EURY</name>
<feature type="transmembrane region" description="Helical" evidence="1">
    <location>
        <begin position="154"/>
        <end position="171"/>
    </location>
</feature>
<keyword evidence="3" id="KW-1185">Reference proteome</keyword>
<evidence type="ECO:0000256" key="1">
    <source>
        <dbReference type="SAM" id="Phobius"/>
    </source>
</evidence>